<sequence length="250" mass="28678">MAESAVSFFIQYLAPLLADEVKLLKGVRKEIFYFIDELERIQSVLRDADSIAEAGDEGVKIWVKQVMEIAYQIKAVIDEHRLVLEKHPRQFGFFIGFFCKVTRWITVLKHNIRLLLRSKTSSQEVAAHFDCKAWVSVSQSYKLEELLKTMIEQLSRNDVLPLPDEGTDSLIAKLRGYLYEKKYVIVFDDVWQIGFGGSIRHALPQNTEGSRIIITTCNEQIAAFCKGSSIAFQSLSKEKAWELFCKNAFQ</sequence>
<name>A0ACC0GVL3_9ERIC</name>
<accession>A0ACC0GVL3</accession>
<protein>
    <submittedName>
        <fullName evidence="1">Disease resistance protein RPM1</fullName>
    </submittedName>
</protein>
<organism evidence="1 2">
    <name type="scientific">Camellia lanceoleosa</name>
    <dbReference type="NCBI Taxonomy" id="1840588"/>
    <lineage>
        <taxon>Eukaryota</taxon>
        <taxon>Viridiplantae</taxon>
        <taxon>Streptophyta</taxon>
        <taxon>Embryophyta</taxon>
        <taxon>Tracheophyta</taxon>
        <taxon>Spermatophyta</taxon>
        <taxon>Magnoliopsida</taxon>
        <taxon>eudicotyledons</taxon>
        <taxon>Gunneridae</taxon>
        <taxon>Pentapetalae</taxon>
        <taxon>asterids</taxon>
        <taxon>Ericales</taxon>
        <taxon>Theaceae</taxon>
        <taxon>Camellia</taxon>
    </lineage>
</organism>
<proteinExistence type="predicted"/>
<evidence type="ECO:0000313" key="1">
    <source>
        <dbReference type="EMBL" id="KAI8005215.1"/>
    </source>
</evidence>
<evidence type="ECO:0000313" key="2">
    <source>
        <dbReference type="Proteomes" id="UP001060215"/>
    </source>
</evidence>
<dbReference type="Proteomes" id="UP001060215">
    <property type="component" value="Chromosome 9"/>
</dbReference>
<keyword evidence="2" id="KW-1185">Reference proteome</keyword>
<dbReference type="EMBL" id="CM045766">
    <property type="protein sequence ID" value="KAI8005215.1"/>
    <property type="molecule type" value="Genomic_DNA"/>
</dbReference>
<gene>
    <name evidence="1" type="ORF">LOK49_LG08G02096</name>
</gene>
<comment type="caution">
    <text evidence="1">The sequence shown here is derived from an EMBL/GenBank/DDBJ whole genome shotgun (WGS) entry which is preliminary data.</text>
</comment>
<reference evidence="1 2" key="1">
    <citation type="journal article" date="2022" name="Plant J.">
        <title>Chromosome-level genome of Camellia lanceoleosa provides a valuable resource for understanding genome evolution and self-incompatibility.</title>
        <authorList>
            <person name="Gong W."/>
            <person name="Xiao S."/>
            <person name="Wang L."/>
            <person name="Liao Z."/>
            <person name="Chang Y."/>
            <person name="Mo W."/>
            <person name="Hu G."/>
            <person name="Li W."/>
            <person name="Zhao G."/>
            <person name="Zhu H."/>
            <person name="Hu X."/>
            <person name="Ji K."/>
            <person name="Xiang X."/>
            <person name="Song Q."/>
            <person name="Yuan D."/>
            <person name="Jin S."/>
            <person name="Zhang L."/>
        </authorList>
    </citation>
    <scope>NUCLEOTIDE SEQUENCE [LARGE SCALE GENOMIC DNA]</scope>
    <source>
        <strain evidence="1">SQ_2022a</strain>
    </source>
</reference>